<proteinExistence type="predicted"/>
<dbReference type="Proteomes" id="UP000070444">
    <property type="component" value="Unassembled WGS sequence"/>
</dbReference>
<organism evidence="2 3">
    <name type="scientific">Conidiobolus coronatus (strain ATCC 28846 / CBS 209.66 / NRRL 28638)</name>
    <name type="common">Delacroixia coronata</name>
    <dbReference type="NCBI Taxonomy" id="796925"/>
    <lineage>
        <taxon>Eukaryota</taxon>
        <taxon>Fungi</taxon>
        <taxon>Fungi incertae sedis</taxon>
        <taxon>Zoopagomycota</taxon>
        <taxon>Entomophthoromycotina</taxon>
        <taxon>Entomophthoromycetes</taxon>
        <taxon>Entomophthorales</taxon>
        <taxon>Ancylistaceae</taxon>
        <taxon>Conidiobolus</taxon>
    </lineage>
</organism>
<dbReference type="EMBL" id="KQ964526">
    <property type="protein sequence ID" value="KXN69674.1"/>
    <property type="molecule type" value="Genomic_DNA"/>
</dbReference>
<sequence>MSLPSMVLYTLGAVRKDSKPTTSYIQCQPFLNPDKTSSLILILLSFCFLIPCWITTYCYLAIGWSANKKLNIMRVDAVNTNDEMMIQVIKREKLKLVIQIFFVFCLYNLTFCMSYITMILKYAIGYKRTPIMDAIVFTSVHISMAVNPLITISFQPEVNTEFQVMLVKYQAKFKSLFRRIFRSS</sequence>
<dbReference type="OrthoDB" id="10053194at2759"/>
<gene>
    <name evidence="2" type="ORF">CONCODRAFT_7832</name>
</gene>
<reference evidence="2 3" key="1">
    <citation type="journal article" date="2015" name="Genome Biol. Evol.">
        <title>Phylogenomic analyses indicate that early fungi evolved digesting cell walls of algal ancestors of land plants.</title>
        <authorList>
            <person name="Chang Y."/>
            <person name="Wang S."/>
            <person name="Sekimoto S."/>
            <person name="Aerts A.L."/>
            <person name="Choi C."/>
            <person name="Clum A."/>
            <person name="LaButti K.M."/>
            <person name="Lindquist E.A."/>
            <person name="Yee Ngan C."/>
            <person name="Ohm R.A."/>
            <person name="Salamov A.A."/>
            <person name="Grigoriev I.V."/>
            <person name="Spatafora J.W."/>
            <person name="Berbee M.L."/>
        </authorList>
    </citation>
    <scope>NUCLEOTIDE SEQUENCE [LARGE SCALE GENOMIC DNA]</scope>
    <source>
        <strain evidence="2 3">NRRL 28638</strain>
    </source>
</reference>
<keyword evidence="1" id="KW-0472">Membrane</keyword>
<dbReference type="Gene3D" id="1.20.1070.10">
    <property type="entry name" value="Rhodopsin 7-helix transmembrane proteins"/>
    <property type="match status" value="1"/>
</dbReference>
<name>A0A137P436_CONC2</name>
<accession>A0A137P436</accession>
<evidence type="ECO:0000256" key="1">
    <source>
        <dbReference type="SAM" id="Phobius"/>
    </source>
</evidence>
<evidence type="ECO:0000313" key="2">
    <source>
        <dbReference type="EMBL" id="KXN69674.1"/>
    </source>
</evidence>
<keyword evidence="3" id="KW-1185">Reference proteome</keyword>
<feature type="transmembrane region" description="Helical" evidence="1">
    <location>
        <begin position="39"/>
        <end position="64"/>
    </location>
</feature>
<protein>
    <recommendedName>
        <fullName evidence="4">G-protein coupled receptors family 1 profile domain-containing protein</fullName>
    </recommendedName>
</protein>
<dbReference type="SUPFAM" id="SSF81321">
    <property type="entry name" value="Family A G protein-coupled receptor-like"/>
    <property type="match status" value="1"/>
</dbReference>
<keyword evidence="1" id="KW-1133">Transmembrane helix</keyword>
<evidence type="ECO:0008006" key="4">
    <source>
        <dbReference type="Google" id="ProtNLM"/>
    </source>
</evidence>
<feature type="transmembrane region" description="Helical" evidence="1">
    <location>
        <begin position="96"/>
        <end position="120"/>
    </location>
</feature>
<evidence type="ECO:0000313" key="3">
    <source>
        <dbReference type="Proteomes" id="UP000070444"/>
    </source>
</evidence>
<keyword evidence="1" id="KW-0812">Transmembrane</keyword>
<dbReference type="AlphaFoldDB" id="A0A137P436"/>